<evidence type="ECO:0000313" key="1">
    <source>
        <dbReference type="EMBL" id="KAF2848702.1"/>
    </source>
</evidence>
<dbReference type="EMBL" id="MU006316">
    <property type="protein sequence ID" value="KAF2848702.1"/>
    <property type="molecule type" value="Genomic_DNA"/>
</dbReference>
<reference evidence="1" key="1">
    <citation type="submission" date="2020-01" db="EMBL/GenBank/DDBJ databases">
        <authorList>
            <consortium name="DOE Joint Genome Institute"/>
            <person name="Haridas S."/>
            <person name="Albert R."/>
            <person name="Binder M."/>
            <person name="Bloem J."/>
            <person name="Labutti K."/>
            <person name="Salamov A."/>
            <person name="Andreopoulos B."/>
            <person name="Baker S.E."/>
            <person name="Barry K."/>
            <person name="Bills G."/>
            <person name="Bluhm B.H."/>
            <person name="Cannon C."/>
            <person name="Castanera R."/>
            <person name="Culley D.E."/>
            <person name="Daum C."/>
            <person name="Ezra D."/>
            <person name="Gonzalez J.B."/>
            <person name="Henrissat B."/>
            <person name="Kuo A."/>
            <person name="Liang C."/>
            <person name="Lipzen A."/>
            <person name="Lutzoni F."/>
            <person name="Magnuson J."/>
            <person name="Mondo S."/>
            <person name="Nolan M."/>
            <person name="Ohm R."/>
            <person name="Pangilinan J."/>
            <person name="Park H.-J."/>
            <person name="Ramirez L."/>
            <person name="Alfaro M."/>
            <person name="Sun H."/>
            <person name="Tritt A."/>
            <person name="Yoshinaga Y."/>
            <person name="Zwiers L.-H."/>
            <person name="Turgeon B.G."/>
            <person name="Goodwin S.B."/>
            <person name="Spatafora J.W."/>
            <person name="Crous P.W."/>
            <person name="Grigoriev I.V."/>
        </authorList>
    </citation>
    <scope>NUCLEOTIDE SEQUENCE</scope>
    <source>
        <strain evidence="1">IPT5</strain>
    </source>
</reference>
<keyword evidence="2" id="KW-1185">Reference proteome</keyword>
<dbReference type="Proteomes" id="UP000799423">
    <property type="component" value="Unassembled WGS sequence"/>
</dbReference>
<sequence length="106" mass="12176">MCTSWRHCLGIVRRIWASATTGTTFHRPGFQQRPSKHMGISLDIILGFHWSVAWVVSVCPATLRSGQGSRNMPHVPELPRKPGTHFPAQHQALVIRHLCIRYQQRW</sequence>
<organism evidence="1 2">
    <name type="scientific">Plenodomus tracheiphilus IPT5</name>
    <dbReference type="NCBI Taxonomy" id="1408161"/>
    <lineage>
        <taxon>Eukaryota</taxon>
        <taxon>Fungi</taxon>
        <taxon>Dikarya</taxon>
        <taxon>Ascomycota</taxon>
        <taxon>Pezizomycotina</taxon>
        <taxon>Dothideomycetes</taxon>
        <taxon>Pleosporomycetidae</taxon>
        <taxon>Pleosporales</taxon>
        <taxon>Pleosporineae</taxon>
        <taxon>Leptosphaeriaceae</taxon>
        <taxon>Plenodomus</taxon>
    </lineage>
</organism>
<proteinExistence type="predicted"/>
<dbReference type="AlphaFoldDB" id="A0A6A7B000"/>
<accession>A0A6A7B000</accession>
<gene>
    <name evidence="1" type="ORF">T440DRAFT_152067</name>
</gene>
<protein>
    <submittedName>
        <fullName evidence="1">Uncharacterized protein</fullName>
    </submittedName>
</protein>
<name>A0A6A7B000_9PLEO</name>
<evidence type="ECO:0000313" key="2">
    <source>
        <dbReference type="Proteomes" id="UP000799423"/>
    </source>
</evidence>